<organism evidence="2 3">
    <name type="scientific">Ancylostoma caninum</name>
    <name type="common">Dog hookworm</name>
    <dbReference type="NCBI Taxonomy" id="29170"/>
    <lineage>
        <taxon>Eukaryota</taxon>
        <taxon>Metazoa</taxon>
        <taxon>Ecdysozoa</taxon>
        <taxon>Nematoda</taxon>
        <taxon>Chromadorea</taxon>
        <taxon>Rhabditida</taxon>
        <taxon>Rhabditina</taxon>
        <taxon>Rhabditomorpha</taxon>
        <taxon>Strongyloidea</taxon>
        <taxon>Ancylostomatidae</taxon>
        <taxon>Ancylostomatinae</taxon>
        <taxon>Ancylostoma</taxon>
    </lineage>
</organism>
<sequence>MYPCIGVAKDVFAVTWRTGDNKCPLSSPGSFSRNTERRKDTGRKGIRFATSSTQLSAAKDSR</sequence>
<keyword evidence="3" id="KW-1185">Reference proteome</keyword>
<comment type="caution">
    <text evidence="2">The sequence shown here is derived from an EMBL/GenBank/DDBJ whole genome shotgun (WGS) entry which is preliminary data.</text>
</comment>
<gene>
    <name evidence="2" type="ORF">ANCCAN_16676</name>
</gene>
<proteinExistence type="predicted"/>
<dbReference type="AlphaFoldDB" id="A0A368FZ09"/>
<accession>A0A368FZ09</accession>
<reference evidence="2 3" key="1">
    <citation type="submission" date="2014-10" db="EMBL/GenBank/DDBJ databases">
        <title>Draft genome of the hookworm Ancylostoma caninum.</title>
        <authorList>
            <person name="Mitreva M."/>
        </authorList>
    </citation>
    <scope>NUCLEOTIDE SEQUENCE [LARGE SCALE GENOMIC DNA]</scope>
    <source>
        <strain evidence="2 3">Baltimore</strain>
    </source>
</reference>
<feature type="region of interest" description="Disordered" evidence="1">
    <location>
        <begin position="24"/>
        <end position="62"/>
    </location>
</feature>
<name>A0A368FZ09_ANCCA</name>
<feature type="compositionally biased region" description="Basic and acidic residues" evidence="1">
    <location>
        <begin position="34"/>
        <end position="43"/>
    </location>
</feature>
<evidence type="ECO:0000256" key="1">
    <source>
        <dbReference type="SAM" id="MobiDB-lite"/>
    </source>
</evidence>
<protein>
    <submittedName>
        <fullName evidence="2">Uncharacterized protein</fullName>
    </submittedName>
</protein>
<dbReference type="Proteomes" id="UP000252519">
    <property type="component" value="Unassembled WGS sequence"/>
</dbReference>
<evidence type="ECO:0000313" key="2">
    <source>
        <dbReference type="EMBL" id="RCN37424.1"/>
    </source>
</evidence>
<dbReference type="EMBL" id="JOJR01000469">
    <property type="protein sequence ID" value="RCN37424.1"/>
    <property type="molecule type" value="Genomic_DNA"/>
</dbReference>
<evidence type="ECO:0000313" key="3">
    <source>
        <dbReference type="Proteomes" id="UP000252519"/>
    </source>
</evidence>